<dbReference type="GO" id="GO:0160148">
    <property type="term" value="F:tRNA pseudouridine(55) synthase activity"/>
    <property type="evidence" value="ECO:0007669"/>
    <property type="project" value="UniProtKB-EC"/>
</dbReference>
<dbReference type="EMBL" id="AP018712">
    <property type="protein sequence ID" value="BBE30984.1"/>
    <property type="molecule type" value="Genomic_DNA"/>
</dbReference>
<evidence type="ECO:0000313" key="9">
    <source>
        <dbReference type="Proteomes" id="UP000516361"/>
    </source>
</evidence>
<dbReference type="InterPro" id="IPR015947">
    <property type="entry name" value="PUA-like_sf"/>
</dbReference>
<dbReference type="InterPro" id="IPR002501">
    <property type="entry name" value="PsdUridine_synth_N"/>
</dbReference>
<comment type="similarity">
    <text evidence="2 5">Belongs to the pseudouridine synthase TruB family. Type 1 subfamily.</text>
</comment>
<dbReference type="HAMAP" id="MF_01080">
    <property type="entry name" value="TruB_bact"/>
    <property type="match status" value="1"/>
</dbReference>
<accession>A0A7G1G738</accession>
<dbReference type="InterPro" id="IPR032819">
    <property type="entry name" value="TruB_C"/>
</dbReference>
<gene>
    <name evidence="5 8" type="primary">truB</name>
    <name evidence="8" type="ORF">OSSY52_11250</name>
</gene>
<proteinExistence type="inferred from homology"/>
<dbReference type="SUPFAM" id="SSF88697">
    <property type="entry name" value="PUA domain-like"/>
    <property type="match status" value="1"/>
</dbReference>
<dbReference type="Pfam" id="PF01509">
    <property type="entry name" value="TruB_N"/>
    <property type="match status" value="1"/>
</dbReference>
<feature type="domain" description="Pseudouridine synthase II N-terminal" evidence="6">
    <location>
        <begin position="26"/>
        <end position="174"/>
    </location>
</feature>
<keyword evidence="4 5" id="KW-0413">Isomerase</keyword>
<evidence type="ECO:0000256" key="3">
    <source>
        <dbReference type="ARBA" id="ARBA00022694"/>
    </source>
</evidence>
<dbReference type="PANTHER" id="PTHR13767:SF2">
    <property type="entry name" value="PSEUDOURIDYLATE SYNTHASE TRUB1"/>
    <property type="match status" value="1"/>
</dbReference>
<dbReference type="Gene3D" id="2.30.130.10">
    <property type="entry name" value="PUA domain"/>
    <property type="match status" value="1"/>
</dbReference>
<dbReference type="PANTHER" id="PTHR13767">
    <property type="entry name" value="TRNA-PSEUDOURIDINE SYNTHASE"/>
    <property type="match status" value="1"/>
</dbReference>
<dbReference type="InParanoid" id="A0A7G1G738"/>
<dbReference type="KEGG" id="ocy:OSSY52_11250"/>
<evidence type="ECO:0000256" key="1">
    <source>
        <dbReference type="ARBA" id="ARBA00000385"/>
    </source>
</evidence>
<comment type="function">
    <text evidence="5">Responsible for synthesis of pseudouridine from uracil-55 in the psi GC loop of transfer RNAs.</text>
</comment>
<dbReference type="InterPro" id="IPR020103">
    <property type="entry name" value="PsdUridine_synth_cat_dom_sf"/>
</dbReference>
<dbReference type="FunCoup" id="A0A7G1G738">
    <property type="interactions" value="311"/>
</dbReference>
<reference evidence="8 9" key="1">
    <citation type="submission" date="2018-06" db="EMBL/GenBank/DDBJ databases">
        <title>Genome sequencing of Oceanotoga sp. sy52.</title>
        <authorList>
            <person name="Mori K."/>
        </authorList>
    </citation>
    <scope>NUCLEOTIDE SEQUENCE [LARGE SCALE GENOMIC DNA]</scope>
    <source>
        <strain evidence="9">sy52</strain>
    </source>
</reference>
<evidence type="ECO:0000256" key="4">
    <source>
        <dbReference type="ARBA" id="ARBA00023235"/>
    </source>
</evidence>
<dbReference type="CDD" id="cd02573">
    <property type="entry name" value="PseudoU_synth_EcTruB"/>
    <property type="match status" value="1"/>
</dbReference>
<dbReference type="InterPro" id="IPR014780">
    <property type="entry name" value="tRNA_psdUridine_synth_TruB"/>
</dbReference>
<feature type="domain" description="tRNA pseudouridylate synthase B C-terminal" evidence="7">
    <location>
        <begin position="175"/>
        <end position="208"/>
    </location>
</feature>
<name>A0A7G1G738_9BACT</name>
<evidence type="ECO:0000259" key="6">
    <source>
        <dbReference type="Pfam" id="PF01509"/>
    </source>
</evidence>
<sequence>MKNGFLVIDKPKNVTSHDIVKEARILYNTKKVGHCGTLDPFATGVLVLAINKATKFLQFLISDNKTYRVKARLGIITDSYDITGNIIEKNEVPDLSKEFIIKTLKSFEGKSKQIPPIYCAKKINGKRLFKYARAGKTVDIPPIDINISNIKDIIVYENNEEIEFTVTVSSGTYIRTLINDIGKKIGCGATAIELRRLKSGIFSLEQSVKKMEKDSNFVPISKALNIPFIKVNNKDKVLNGIQIYKENILQFSKFEKNQYVKILDDEKNFIGVGKAERSSKFLKTLLRTPERNDRIIKLYKILK</sequence>
<dbReference type="EC" id="5.4.99.25" evidence="5"/>
<dbReference type="Proteomes" id="UP000516361">
    <property type="component" value="Chromosome"/>
</dbReference>
<dbReference type="Gene3D" id="3.30.2350.10">
    <property type="entry name" value="Pseudouridine synthase"/>
    <property type="match status" value="1"/>
</dbReference>
<evidence type="ECO:0000256" key="2">
    <source>
        <dbReference type="ARBA" id="ARBA00005642"/>
    </source>
</evidence>
<dbReference type="Pfam" id="PF16198">
    <property type="entry name" value="TruB_C_2"/>
    <property type="match status" value="1"/>
</dbReference>
<dbReference type="InterPro" id="IPR036974">
    <property type="entry name" value="PUA_sf"/>
</dbReference>
<feature type="active site" description="Nucleophile" evidence="5">
    <location>
        <position position="39"/>
    </location>
</feature>
<evidence type="ECO:0000313" key="8">
    <source>
        <dbReference type="EMBL" id="BBE30984.1"/>
    </source>
</evidence>
<dbReference type="GO" id="GO:0031119">
    <property type="term" value="P:tRNA pseudouridine synthesis"/>
    <property type="evidence" value="ECO:0007669"/>
    <property type="project" value="UniProtKB-UniRule"/>
</dbReference>
<protein>
    <recommendedName>
        <fullName evidence="5">tRNA pseudouridine synthase B</fullName>
        <ecNumber evidence="5">5.4.99.25</ecNumber>
    </recommendedName>
    <alternativeName>
        <fullName evidence="5">tRNA pseudouridine(55) synthase</fullName>
        <shortName evidence="5">Psi55 synthase</shortName>
    </alternativeName>
    <alternativeName>
        <fullName evidence="5">tRNA pseudouridylate synthase</fullName>
    </alternativeName>
    <alternativeName>
        <fullName evidence="5">tRNA-uridine isomerase</fullName>
    </alternativeName>
</protein>
<comment type="catalytic activity">
    <reaction evidence="1 5">
        <text>uridine(55) in tRNA = pseudouridine(55) in tRNA</text>
        <dbReference type="Rhea" id="RHEA:42532"/>
        <dbReference type="Rhea" id="RHEA-COMP:10101"/>
        <dbReference type="Rhea" id="RHEA-COMP:10102"/>
        <dbReference type="ChEBI" id="CHEBI:65314"/>
        <dbReference type="ChEBI" id="CHEBI:65315"/>
        <dbReference type="EC" id="5.4.99.25"/>
    </reaction>
</comment>
<keyword evidence="3 5" id="KW-0819">tRNA processing</keyword>
<dbReference type="NCBIfam" id="TIGR00431">
    <property type="entry name" value="TruB"/>
    <property type="match status" value="1"/>
</dbReference>
<dbReference type="GO" id="GO:0003723">
    <property type="term" value="F:RNA binding"/>
    <property type="evidence" value="ECO:0007669"/>
    <property type="project" value="InterPro"/>
</dbReference>
<evidence type="ECO:0000256" key="5">
    <source>
        <dbReference type="HAMAP-Rule" id="MF_01080"/>
    </source>
</evidence>
<evidence type="ECO:0000259" key="7">
    <source>
        <dbReference type="Pfam" id="PF16198"/>
    </source>
</evidence>
<dbReference type="GO" id="GO:1990481">
    <property type="term" value="P:mRNA pseudouridine synthesis"/>
    <property type="evidence" value="ECO:0007669"/>
    <property type="project" value="TreeGrafter"/>
</dbReference>
<dbReference type="AlphaFoldDB" id="A0A7G1G738"/>
<dbReference type="PROSITE" id="PS50890">
    <property type="entry name" value="PUA"/>
    <property type="match status" value="1"/>
</dbReference>
<organism evidence="8 9">
    <name type="scientific">Tepiditoga spiralis</name>
    <dbReference type="NCBI Taxonomy" id="2108365"/>
    <lineage>
        <taxon>Bacteria</taxon>
        <taxon>Thermotogati</taxon>
        <taxon>Thermotogota</taxon>
        <taxon>Thermotogae</taxon>
        <taxon>Petrotogales</taxon>
        <taxon>Petrotogaceae</taxon>
        <taxon>Tepiditoga</taxon>
    </lineage>
</organism>
<dbReference type="SUPFAM" id="SSF55120">
    <property type="entry name" value="Pseudouridine synthase"/>
    <property type="match status" value="1"/>
</dbReference>
<dbReference type="RefSeq" id="WP_190616038.1">
    <property type="nucleotide sequence ID" value="NZ_AP018712.1"/>
</dbReference>
<keyword evidence="9" id="KW-1185">Reference proteome</keyword>